<proteinExistence type="predicted"/>
<name>A0A382CCA8_9ZZZZ</name>
<keyword evidence="3" id="KW-0411">Iron-sulfur</keyword>
<evidence type="ECO:0000256" key="3">
    <source>
        <dbReference type="ARBA" id="ARBA00023014"/>
    </source>
</evidence>
<accession>A0A382CCA8</accession>
<dbReference type="PANTHER" id="PTHR43742">
    <property type="entry name" value="TRIMETHYLAMINE-N-OXIDE REDUCTASE"/>
    <property type="match status" value="1"/>
</dbReference>
<feature type="non-terminal residue" evidence="5">
    <location>
        <position position="455"/>
    </location>
</feature>
<protein>
    <recommendedName>
        <fullName evidence="4">4Fe-4S Mo/W bis-MGD-type domain-containing protein</fullName>
    </recommendedName>
</protein>
<dbReference type="Gene3D" id="3.40.50.740">
    <property type="match status" value="1"/>
</dbReference>
<evidence type="ECO:0000256" key="1">
    <source>
        <dbReference type="ARBA" id="ARBA00022723"/>
    </source>
</evidence>
<evidence type="ECO:0000259" key="4">
    <source>
        <dbReference type="PROSITE" id="PS51669"/>
    </source>
</evidence>
<dbReference type="SMART" id="SM00926">
    <property type="entry name" value="Molybdop_Fe4S4"/>
    <property type="match status" value="1"/>
</dbReference>
<dbReference type="PROSITE" id="PS51669">
    <property type="entry name" value="4FE4S_MOW_BIS_MGD"/>
    <property type="match status" value="1"/>
</dbReference>
<dbReference type="Gene3D" id="3.40.228.10">
    <property type="entry name" value="Dimethylsulfoxide Reductase, domain 2"/>
    <property type="match status" value="1"/>
</dbReference>
<dbReference type="GO" id="GO:0046872">
    <property type="term" value="F:metal ion binding"/>
    <property type="evidence" value="ECO:0007669"/>
    <property type="project" value="UniProtKB-KW"/>
</dbReference>
<feature type="domain" description="4Fe-4S Mo/W bis-MGD-type" evidence="4">
    <location>
        <begin position="7"/>
        <end position="65"/>
    </location>
</feature>
<dbReference type="SUPFAM" id="SSF53706">
    <property type="entry name" value="Formate dehydrogenase/DMSO reductase, domains 1-3"/>
    <property type="match status" value="1"/>
</dbReference>
<dbReference type="InterPro" id="IPR050612">
    <property type="entry name" value="Prok_Mopterin_Oxidored"/>
</dbReference>
<evidence type="ECO:0000313" key="5">
    <source>
        <dbReference type="EMBL" id="SVB23745.1"/>
    </source>
</evidence>
<evidence type="ECO:0000256" key="2">
    <source>
        <dbReference type="ARBA" id="ARBA00023004"/>
    </source>
</evidence>
<dbReference type="GO" id="GO:0016491">
    <property type="term" value="F:oxidoreductase activity"/>
    <property type="evidence" value="ECO:0007669"/>
    <property type="project" value="InterPro"/>
</dbReference>
<keyword evidence="1" id="KW-0479">Metal-binding</keyword>
<dbReference type="Gene3D" id="3.30.2070.10">
    <property type="entry name" value="Formate dehydrogenase/DMSO reductase"/>
    <property type="match status" value="1"/>
</dbReference>
<gene>
    <name evidence="5" type="ORF">METZ01_LOCUS176599</name>
</gene>
<dbReference type="Gene3D" id="2.20.25.90">
    <property type="entry name" value="ADC-like domains"/>
    <property type="match status" value="1"/>
</dbReference>
<keyword evidence="2" id="KW-0408">Iron</keyword>
<dbReference type="PANTHER" id="PTHR43742:SF6">
    <property type="entry name" value="OXIDOREDUCTASE YYAE-RELATED"/>
    <property type="match status" value="1"/>
</dbReference>
<reference evidence="5" key="1">
    <citation type="submission" date="2018-05" db="EMBL/GenBank/DDBJ databases">
        <authorList>
            <person name="Lanie J.A."/>
            <person name="Ng W.-L."/>
            <person name="Kazmierczak K.M."/>
            <person name="Andrzejewski T.M."/>
            <person name="Davidsen T.M."/>
            <person name="Wayne K.J."/>
            <person name="Tettelin H."/>
            <person name="Glass J.I."/>
            <person name="Rusch D."/>
            <person name="Podicherti R."/>
            <person name="Tsui H.-C.T."/>
            <person name="Winkler M.E."/>
        </authorList>
    </citation>
    <scope>NUCLEOTIDE SEQUENCE</scope>
</reference>
<dbReference type="GO" id="GO:0051536">
    <property type="term" value="F:iron-sulfur cluster binding"/>
    <property type="evidence" value="ECO:0007669"/>
    <property type="project" value="UniProtKB-KW"/>
</dbReference>
<dbReference type="InterPro" id="IPR006963">
    <property type="entry name" value="Mopterin_OxRdtase_4Fe-4S_dom"/>
</dbReference>
<organism evidence="5">
    <name type="scientific">marine metagenome</name>
    <dbReference type="NCBI Taxonomy" id="408172"/>
    <lineage>
        <taxon>unclassified sequences</taxon>
        <taxon>metagenomes</taxon>
        <taxon>ecological metagenomes</taxon>
    </lineage>
</organism>
<dbReference type="Pfam" id="PF04879">
    <property type="entry name" value="Molybdop_Fe4S4"/>
    <property type="match status" value="1"/>
</dbReference>
<dbReference type="Pfam" id="PF00384">
    <property type="entry name" value="Molybdopterin"/>
    <property type="match status" value="1"/>
</dbReference>
<sequence>MMNKIESKEIRTMCPMNCHPTLCGMVAKVADGKLIDIAGDKDNPDSKGFLCVRGLAAKEIIGNHQRLLNPLIRENREKDDWRRADWNEALDLIAVRMREAGPEAVGFWPGHGNGANDYGVGVKWQLIERFANLFGAQRWNPAMICWGLGGFGIGITGALETSTKEDMGRNSELIVLWAANLTSQPNTAPHIKLAKQRGAKVITIDVRRTEATAQSDEVYLIKPGTDAALALALINVIISEKLHDADYIEQYTVGFDKLGLHAKKYTPEWAAALTGLKVDRIIGLARQYATTKPAMLVIGGSSLHKGSNSWTAARAISCLPAVTGNFGKLGGGIGPRHGSTSHGRGMGNITAINRRKPGTYIPNQMGDVVRALNDGKIQVLMLPGCNILSSFPDTDTLMKGLEKVGLIISTDLFMSETIHRVADVVLPSTSWLEEIGCKATNTHLYLMDKVLDPPG</sequence>
<dbReference type="InterPro" id="IPR006656">
    <property type="entry name" value="Mopterin_OxRdtase"/>
</dbReference>
<dbReference type="EMBL" id="UINC01033841">
    <property type="protein sequence ID" value="SVB23745.1"/>
    <property type="molecule type" value="Genomic_DNA"/>
</dbReference>
<dbReference type="AlphaFoldDB" id="A0A382CCA8"/>